<name>A0A8J7QHE5_9BACT</name>
<dbReference type="Gene3D" id="2.40.37.20">
    <property type="entry name" value="D-serine dehydratase-like domain"/>
    <property type="match status" value="1"/>
</dbReference>
<gene>
    <name evidence="3" type="ORF">J3U88_08545</name>
</gene>
<protein>
    <recommendedName>
        <fullName evidence="2">D-serine dehydratase-like domain-containing protein</fullName>
    </recommendedName>
</protein>
<dbReference type="PANTHER" id="PTHR28004:SF8">
    <property type="entry name" value="D-SERINE DEAMINASE"/>
    <property type="match status" value="1"/>
</dbReference>
<organism evidence="3 4">
    <name type="scientific">Acanthopleuribacter pedis</name>
    <dbReference type="NCBI Taxonomy" id="442870"/>
    <lineage>
        <taxon>Bacteria</taxon>
        <taxon>Pseudomonadati</taxon>
        <taxon>Acidobacteriota</taxon>
        <taxon>Holophagae</taxon>
        <taxon>Acanthopleuribacterales</taxon>
        <taxon>Acanthopleuribacteraceae</taxon>
        <taxon>Acanthopleuribacter</taxon>
    </lineage>
</organism>
<dbReference type="InterPro" id="IPR042208">
    <property type="entry name" value="D-ser_dehydrat-like_sf"/>
</dbReference>
<dbReference type="Pfam" id="PF14031">
    <property type="entry name" value="D-ser_dehydrat"/>
    <property type="match status" value="1"/>
</dbReference>
<accession>A0A8J7QHE5</accession>
<dbReference type="InterPro" id="IPR029066">
    <property type="entry name" value="PLP-binding_barrel"/>
</dbReference>
<dbReference type="Proteomes" id="UP000664417">
    <property type="component" value="Unassembled WGS sequence"/>
</dbReference>
<reference evidence="3" key="1">
    <citation type="submission" date="2021-03" db="EMBL/GenBank/DDBJ databases">
        <authorList>
            <person name="Wang G."/>
        </authorList>
    </citation>
    <scope>NUCLEOTIDE SEQUENCE</scope>
    <source>
        <strain evidence="3">KCTC 12899</strain>
    </source>
</reference>
<dbReference type="AlphaFoldDB" id="A0A8J7QHE5"/>
<dbReference type="PANTHER" id="PTHR28004">
    <property type="entry name" value="ZGC:162816-RELATED"/>
    <property type="match status" value="1"/>
</dbReference>
<dbReference type="RefSeq" id="WP_207858303.1">
    <property type="nucleotide sequence ID" value="NZ_JAFREP010000006.1"/>
</dbReference>
<feature type="region of interest" description="Disordered" evidence="1">
    <location>
        <begin position="1"/>
        <end position="29"/>
    </location>
</feature>
<comment type="caution">
    <text evidence="3">The sequence shown here is derived from an EMBL/GenBank/DDBJ whole genome shotgun (WGS) entry which is preliminary data.</text>
</comment>
<evidence type="ECO:0000313" key="4">
    <source>
        <dbReference type="Proteomes" id="UP000664417"/>
    </source>
</evidence>
<dbReference type="EMBL" id="JAFREP010000006">
    <property type="protein sequence ID" value="MBO1318503.1"/>
    <property type="molecule type" value="Genomic_DNA"/>
</dbReference>
<sequence length="423" mass="45712">MTAPLQSPKEPFHKGLAPSPGRHQGASRQPCLFNDDLPLPLAVLKKPALDHNRAWMRRFLAETDVLLCPHGKTTMSPQLFQMQLDDGAWGITAATAHHVRLYAQFGVKNIFLANQLIGAGNIRAVLDVLHGDQAITCTVLADSLAGVEQLAAVTAQHPYAGRLGVLVESGIAGKRTGARGLEQALILARSIAKSVNSLCLAGIALYEGVVPAGDPKSAPLIEQLHRDAAAVLAEATREQLWGGDEVLLSAGGSVFPDLAVAFLQQSRLDRPLKKLLRSGCYLTSDAQHYRRAAQQMMQRGPSPRNLGDFIPALEVWAHLQSMPEPGLAVAALGKRDISYDIEPPVLQQVCRPGTAPKAFKGAAEVVALYDQHAVLKIAPNHDLQIGDLLGFSMAHPCTTFDKWRVIPVVDADYRIVETIETFF</sequence>
<feature type="domain" description="D-serine dehydratase-like" evidence="2">
    <location>
        <begin position="312"/>
        <end position="410"/>
    </location>
</feature>
<evidence type="ECO:0000313" key="3">
    <source>
        <dbReference type="EMBL" id="MBO1318503.1"/>
    </source>
</evidence>
<dbReference type="Gene3D" id="3.20.20.10">
    <property type="entry name" value="Alanine racemase"/>
    <property type="match status" value="1"/>
</dbReference>
<evidence type="ECO:0000259" key="2">
    <source>
        <dbReference type="SMART" id="SM01119"/>
    </source>
</evidence>
<dbReference type="SUPFAM" id="SSF51419">
    <property type="entry name" value="PLP-binding barrel"/>
    <property type="match status" value="1"/>
</dbReference>
<dbReference type="InterPro" id="IPR026956">
    <property type="entry name" value="D-ser_dehydrat-like_dom"/>
</dbReference>
<dbReference type="SMART" id="SM01119">
    <property type="entry name" value="D-ser_dehydrat"/>
    <property type="match status" value="1"/>
</dbReference>
<dbReference type="InterPro" id="IPR051466">
    <property type="entry name" value="D-amino_acid_metab_enzyme"/>
</dbReference>
<proteinExistence type="predicted"/>
<evidence type="ECO:0000256" key="1">
    <source>
        <dbReference type="SAM" id="MobiDB-lite"/>
    </source>
</evidence>
<keyword evidence="4" id="KW-1185">Reference proteome</keyword>